<evidence type="ECO:0000256" key="1">
    <source>
        <dbReference type="ARBA" id="ARBA00004604"/>
    </source>
</evidence>
<dbReference type="Proteomes" id="UP001107558">
    <property type="component" value="Chromosome 3"/>
</dbReference>
<dbReference type="InterPro" id="IPR040315">
    <property type="entry name" value="WDR46/Utp7"/>
</dbReference>
<dbReference type="InterPro" id="IPR012952">
    <property type="entry name" value="BING4_C_dom"/>
</dbReference>
<dbReference type="PROSITE" id="PS50082">
    <property type="entry name" value="WD_REPEATS_2"/>
    <property type="match status" value="1"/>
</dbReference>
<keyword evidence="5" id="KW-0539">Nucleus</keyword>
<sequence>MDEIKVEKSEKKPFEHKFKKFNKSFQKHKRFNNKYRLQAKELDDKQIKKYQRGDVSVHRGKIRTSFFKHKFLRQEQKFNFASKHSARAEILLNEGEGFIIPDEGEETIEYTQDDIKKNVDITSASKSFNLNLDFGPYNLNYTRNGRHLVIGGKKGHIAAFDWISKKLYCEFNVMEEVVDVKWLHLETMFAVAQKKWVHFYDNKGTEIHCVKKMNDVNQLEFLPYHFLLVSGDDKGWLKWLDVSIGEMVAEFPSLDDKITIMRQNPSNAVTCIASAKGVVSMWAPANHRQTLARILCHPAPLTALAFNVDGTKMVTAGMDKKVKLWDTRMFQNPVAQYHLNSTVHNITISQKNVMAVAMGEVCEIFRNINVDEVDSYTKYLRHIELSPIKSLQFVPYEDVMGIGSKNGFSSILVPGSGEANFDTLEQNPFRTKLQRREHEVKLLLEKIPAELITLDTSQIVNVDVDRMEERFEAKPEVHIPITKLNERKKARSGVEKSKIKQKQHAEEKQHLLKAAKQEELREKKKHKKSQKSDKEESNVLDRFKKKSKK</sequence>
<dbReference type="InterPro" id="IPR015943">
    <property type="entry name" value="WD40/YVTN_repeat-like_dom_sf"/>
</dbReference>
<dbReference type="FunFam" id="2.130.10.10:FF:000378">
    <property type="entry name" value="U3 small nucleolar RNA-associated protein 7"/>
    <property type="match status" value="1"/>
</dbReference>
<proteinExistence type="predicted"/>
<reference evidence="9" key="1">
    <citation type="submission" date="2021-03" db="EMBL/GenBank/DDBJ databases">
        <title>Chromosome level genome of the anhydrobiotic midge Polypedilum vanderplanki.</title>
        <authorList>
            <person name="Yoshida Y."/>
            <person name="Kikawada T."/>
            <person name="Gusev O."/>
        </authorList>
    </citation>
    <scope>NUCLEOTIDE SEQUENCE</scope>
    <source>
        <strain evidence="9">NIAS01</strain>
        <tissue evidence="9">Whole body or cell culture</tissue>
    </source>
</reference>
<evidence type="ECO:0000256" key="3">
    <source>
        <dbReference type="ARBA" id="ARBA00022574"/>
    </source>
</evidence>
<evidence type="ECO:0000313" key="9">
    <source>
        <dbReference type="EMBL" id="KAG5672570.1"/>
    </source>
</evidence>
<evidence type="ECO:0000259" key="8">
    <source>
        <dbReference type="SMART" id="SM01033"/>
    </source>
</evidence>
<keyword evidence="10" id="KW-1185">Reference proteome</keyword>
<name>A0A9J6BS52_POLVA</name>
<dbReference type="Pfam" id="PF08149">
    <property type="entry name" value="BING4CT"/>
    <property type="match status" value="1"/>
</dbReference>
<comment type="subcellular location">
    <subcellularLocation>
        <location evidence="1">Nucleus</location>
        <location evidence="1">Nucleolus</location>
    </subcellularLocation>
</comment>
<dbReference type="PROSITE" id="PS00678">
    <property type="entry name" value="WD_REPEATS_1"/>
    <property type="match status" value="1"/>
</dbReference>
<dbReference type="SMART" id="SM01033">
    <property type="entry name" value="BING4CT"/>
    <property type="match status" value="1"/>
</dbReference>
<keyword evidence="3 6" id="KW-0853">WD repeat</keyword>
<feature type="region of interest" description="Disordered" evidence="7">
    <location>
        <begin position="486"/>
        <end position="549"/>
    </location>
</feature>
<evidence type="ECO:0000256" key="6">
    <source>
        <dbReference type="PROSITE-ProRule" id="PRU00221"/>
    </source>
</evidence>
<dbReference type="Gene3D" id="2.130.10.10">
    <property type="entry name" value="YVTN repeat-like/Quinoprotein amine dehydrogenase"/>
    <property type="match status" value="1"/>
</dbReference>
<protein>
    <recommendedName>
        <fullName evidence="8">BING4 C-terminal domain-containing protein</fullName>
    </recommendedName>
</protein>
<dbReference type="Pfam" id="PF00400">
    <property type="entry name" value="WD40"/>
    <property type="match status" value="1"/>
</dbReference>
<organism evidence="9 10">
    <name type="scientific">Polypedilum vanderplanki</name>
    <name type="common">Sleeping chironomid midge</name>
    <dbReference type="NCBI Taxonomy" id="319348"/>
    <lineage>
        <taxon>Eukaryota</taxon>
        <taxon>Metazoa</taxon>
        <taxon>Ecdysozoa</taxon>
        <taxon>Arthropoda</taxon>
        <taxon>Hexapoda</taxon>
        <taxon>Insecta</taxon>
        <taxon>Pterygota</taxon>
        <taxon>Neoptera</taxon>
        <taxon>Endopterygota</taxon>
        <taxon>Diptera</taxon>
        <taxon>Nematocera</taxon>
        <taxon>Chironomoidea</taxon>
        <taxon>Chironomidae</taxon>
        <taxon>Chironominae</taxon>
        <taxon>Polypedilum</taxon>
        <taxon>Polypedilum</taxon>
    </lineage>
</organism>
<evidence type="ECO:0000313" key="10">
    <source>
        <dbReference type="Proteomes" id="UP001107558"/>
    </source>
</evidence>
<dbReference type="InterPro" id="IPR019775">
    <property type="entry name" value="WD40_repeat_CS"/>
</dbReference>
<feature type="compositionally biased region" description="Basic and acidic residues" evidence="7">
    <location>
        <begin position="486"/>
        <end position="522"/>
    </location>
</feature>
<dbReference type="PROSITE" id="PS50294">
    <property type="entry name" value="WD_REPEATS_REGION"/>
    <property type="match status" value="1"/>
</dbReference>
<dbReference type="GO" id="GO:0000462">
    <property type="term" value="P:maturation of SSU-rRNA from tricistronic rRNA transcript (SSU-rRNA, 5.8S rRNA, LSU-rRNA)"/>
    <property type="evidence" value="ECO:0007669"/>
    <property type="project" value="TreeGrafter"/>
</dbReference>
<dbReference type="GO" id="GO:0030686">
    <property type="term" value="C:90S preribosome"/>
    <property type="evidence" value="ECO:0007669"/>
    <property type="project" value="TreeGrafter"/>
</dbReference>
<keyword evidence="2" id="KW-0698">rRNA processing</keyword>
<evidence type="ECO:0000256" key="2">
    <source>
        <dbReference type="ARBA" id="ARBA00022552"/>
    </source>
</evidence>
<dbReference type="AlphaFoldDB" id="A0A9J6BS52"/>
<feature type="compositionally biased region" description="Basic and acidic residues" evidence="7">
    <location>
        <begin position="530"/>
        <end position="542"/>
    </location>
</feature>
<gene>
    <name evidence="9" type="ORF">PVAND_002687</name>
</gene>
<dbReference type="InterPro" id="IPR036322">
    <property type="entry name" value="WD40_repeat_dom_sf"/>
</dbReference>
<feature type="repeat" description="WD" evidence="6">
    <location>
        <begin position="294"/>
        <end position="328"/>
    </location>
</feature>
<evidence type="ECO:0000256" key="4">
    <source>
        <dbReference type="ARBA" id="ARBA00022737"/>
    </source>
</evidence>
<dbReference type="PANTHER" id="PTHR14085:SF3">
    <property type="entry name" value="WD REPEAT-CONTAINING PROTEIN 46"/>
    <property type="match status" value="1"/>
</dbReference>
<dbReference type="SMART" id="SM00320">
    <property type="entry name" value="WD40"/>
    <property type="match status" value="3"/>
</dbReference>
<feature type="domain" description="BING4 C-terminal" evidence="8">
    <location>
        <begin position="378"/>
        <end position="456"/>
    </location>
</feature>
<dbReference type="SUPFAM" id="SSF50978">
    <property type="entry name" value="WD40 repeat-like"/>
    <property type="match status" value="1"/>
</dbReference>
<dbReference type="OrthoDB" id="10251154at2759"/>
<evidence type="ECO:0000256" key="7">
    <source>
        <dbReference type="SAM" id="MobiDB-lite"/>
    </source>
</evidence>
<comment type="caution">
    <text evidence="9">The sequence shown here is derived from an EMBL/GenBank/DDBJ whole genome shotgun (WGS) entry which is preliminary data.</text>
</comment>
<keyword evidence="4" id="KW-0677">Repeat</keyword>
<dbReference type="EMBL" id="JADBJN010000003">
    <property type="protein sequence ID" value="KAG5672570.1"/>
    <property type="molecule type" value="Genomic_DNA"/>
</dbReference>
<dbReference type="GO" id="GO:0032040">
    <property type="term" value="C:small-subunit processome"/>
    <property type="evidence" value="ECO:0007669"/>
    <property type="project" value="TreeGrafter"/>
</dbReference>
<dbReference type="InterPro" id="IPR001680">
    <property type="entry name" value="WD40_rpt"/>
</dbReference>
<dbReference type="PANTHER" id="PTHR14085">
    <property type="entry name" value="WD-REPEAT PROTEIN BING4"/>
    <property type="match status" value="1"/>
</dbReference>
<evidence type="ECO:0000256" key="5">
    <source>
        <dbReference type="ARBA" id="ARBA00023242"/>
    </source>
</evidence>
<accession>A0A9J6BS52</accession>